<evidence type="ECO:0000256" key="3">
    <source>
        <dbReference type="ARBA" id="ARBA00023274"/>
    </source>
</evidence>
<dbReference type="GO" id="GO:0000027">
    <property type="term" value="P:ribosomal large subunit assembly"/>
    <property type="evidence" value="ECO:0007669"/>
    <property type="project" value="UniProtKB-UniRule"/>
</dbReference>
<dbReference type="FunFam" id="1.10.1900.20:FF:000001">
    <property type="entry name" value="50S ribosomal protein L20"/>
    <property type="match status" value="1"/>
</dbReference>
<keyword evidence="5 6" id="KW-0694">RNA-binding</keyword>
<dbReference type="GO" id="GO:0006412">
    <property type="term" value="P:translation"/>
    <property type="evidence" value="ECO:0007669"/>
    <property type="project" value="InterPro"/>
</dbReference>
<protein>
    <recommendedName>
        <fullName evidence="4 5">Large ribosomal subunit protein bL20</fullName>
    </recommendedName>
</protein>
<dbReference type="Proteomes" id="UP000182278">
    <property type="component" value="Unassembled WGS sequence"/>
</dbReference>
<dbReference type="CDD" id="cd07026">
    <property type="entry name" value="Ribosomal_L20"/>
    <property type="match status" value="1"/>
</dbReference>
<dbReference type="InterPro" id="IPR005813">
    <property type="entry name" value="Ribosomal_bL20"/>
</dbReference>
<accession>A0A1J4SHT9</accession>
<comment type="function">
    <text evidence="5 6">Binds directly to 23S ribosomal RNA and is necessary for the in vitro assembly process of the 50S ribosomal subunit. It is not involved in the protein synthesizing functions of that subunit.</text>
</comment>
<dbReference type="STRING" id="1817893.AUJ66_01340"/>
<dbReference type="NCBIfam" id="TIGR01032">
    <property type="entry name" value="rplT_bact"/>
    <property type="match status" value="1"/>
</dbReference>
<comment type="caution">
    <text evidence="7">The sequence shown here is derived from an EMBL/GenBank/DDBJ whole genome shotgun (WGS) entry which is preliminary data.</text>
</comment>
<keyword evidence="2 5" id="KW-0689">Ribosomal protein</keyword>
<dbReference type="Gene3D" id="6.10.160.10">
    <property type="match status" value="1"/>
</dbReference>
<dbReference type="GO" id="GO:0019843">
    <property type="term" value="F:rRNA binding"/>
    <property type="evidence" value="ECO:0007669"/>
    <property type="project" value="UniProtKB-UniRule"/>
</dbReference>
<dbReference type="GO" id="GO:0003735">
    <property type="term" value="F:structural constituent of ribosome"/>
    <property type="evidence" value="ECO:0007669"/>
    <property type="project" value="InterPro"/>
</dbReference>
<evidence type="ECO:0000313" key="8">
    <source>
        <dbReference type="Proteomes" id="UP000182278"/>
    </source>
</evidence>
<organism evidence="7 8">
    <name type="scientific">Candidatus Desantisbacteria bacterium CG1_02_38_46</name>
    <dbReference type="NCBI Taxonomy" id="1817893"/>
    <lineage>
        <taxon>Bacteria</taxon>
        <taxon>Candidatus Desantisiibacteriota</taxon>
    </lineage>
</organism>
<dbReference type="AlphaFoldDB" id="A0A1J4SHT9"/>
<dbReference type="PANTHER" id="PTHR10986">
    <property type="entry name" value="39S RIBOSOMAL PROTEIN L20"/>
    <property type="match status" value="1"/>
</dbReference>
<dbReference type="Pfam" id="PF00453">
    <property type="entry name" value="Ribosomal_L20"/>
    <property type="match status" value="1"/>
</dbReference>
<dbReference type="GO" id="GO:0005840">
    <property type="term" value="C:ribosome"/>
    <property type="evidence" value="ECO:0007669"/>
    <property type="project" value="UniProtKB-KW"/>
</dbReference>
<comment type="similarity">
    <text evidence="1 5 6">Belongs to the bacterial ribosomal protein bL20 family.</text>
</comment>
<dbReference type="EMBL" id="MNUO01000019">
    <property type="protein sequence ID" value="OIN98226.1"/>
    <property type="molecule type" value="Genomic_DNA"/>
</dbReference>
<dbReference type="Gene3D" id="1.10.1900.20">
    <property type="entry name" value="Ribosomal protein L20"/>
    <property type="match status" value="1"/>
</dbReference>
<gene>
    <name evidence="5" type="primary">rplT</name>
    <name evidence="7" type="ORF">AUJ66_01340</name>
</gene>
<proteinExistence type="inferred from homology"/>
<evidence type="ECO:0000256" key="6">
    <source>
        <dbReference type="RuleBase" id="RU000560"/>
    </source>
</evidence>
<dbReference type="GO" id="GO:1990904">
    <property type="term" value="C:ribonucleoprotein complex"/>
    <property type="evidence" value="ECO:0007669"/>
    <property type="project" value="UniProtKB-KW"/>
</dbReference>
<evidence type="ECO:0000313" key="7">
    <source>
        <dbReference type="EMBL" id="OIN98226.1"/>
    </source>
</evidence>
<name>A0A1J4SHT9_9BACT</name>
<dbReference type="InterPro" id="IPR035566">
    <property type="entry name" value="Ribosomal_protein_bL20_C"/>
</dbReference>
<sequence length="115" mass="13512">MRIKRAIIRRRRKKKIFHLAKGYYGAKSKLFRTAVESVRKGLVYAYRHRKEKKGDFRRLWNAQINAAVGAQNLKYNHFIHRLKKLNILLNRKLLAYLANNDEGAISYLVSLVKGS</sequence>
<evidence type="ECO:0000256" key="1">
    <source>
        <dbReference type="ARBA" id="ARBA00007698"/>
    </source>
</evidence>
<reference evidence="7 8" key="1">
    <citation type="journal article" date="2016" name="Environ. Microbiol.">
        <title>Genomic resolution of a cold subsurface aquifer community provides metabolic insights for novel microbes adapted to high CO concentrations.</title>
        <authorList>
            <person name="Probst A.J."/>
            <person name="Castelle C.J."/>
            <person name="Singh A."/>
            <person name="Brown C.T."/>
            <person name="Anantharaman K."/>
            <person name="Sharon I."/>
            <person name="Hug L.A."/>
            <person name="Burstein D."/>
            <person name="Emerson J.B."/>
            <person name="Thomas B.C."/>
            <person name="Banfield J.F."/>
        </authorList>
    </citation>
    <scope>NUCLEOTIDE SEQUENCE [LARGE SCALE GENOMIC DNA]</scope>
    <source>
        <strain evidence="7">CG1_02_38_46</strain>
    </source>
</reference>
<dbReference type="PRINTS" id="PR00062">
    <property type="entry name" value="RIBOSOMALL20"/>
</dbReference>
<evidence type="ECO:0000256" key="4">
    <source>
        <dbReference type="ARBA" id="ARBA00035172"/>
    </source>
</evidence>
<keyword evidence="3 5" id="KW-0687">Ribonucleoprotein</keyword>
<evidence type="ECO:0000256" key="2">
    <source>
        <dbReference type="ARBA" id="ARBA00022980"/>
    </source>
</evidence>
<keyword evidence="5 6" id="KW-0699">rRNA-binding</keyword>
<dbReference type="SUPFAM" id="SSF74731">
    <property type="entry name" value="Ribosomal protein L20"/>
    <property type="match status" value="1"/>
</dbReference>
<dbReference type="HAMAP" id="MF_00382">
    <property type="entry name" value="Ribosomal_bL20"/>
    <property type="match status" value="1"/>
</dbReference>
<evidence type="ECO:0000256" key="5">
    <source>
        <dbReference type="HAMAP-Rule" id="MF_00382"/>
    </source>
</evidence>